<evidence type="ECO:0000313" key="1">
    <source>
        <dbReference type="EMBL" id="CAG5100285.1"/>
    </source>
</evidence>
<evidence type="ECO:0000313" key="2">
    <source>
        <dbReference type="Proteomes" id="UP000786811"/>
    </source>
</evidence>
<reference evidence="1" key="1">
    <citation type="submission" date="2021-04" db="EMBL/GenBank/DDBJ databases">
        <authorList>
            <person name="Chebbi M.A.C M."/>
        </authorList>
    </citation>
    <scope>NUCLEOTIDE SEQUENCE</scope>
</reference>
<keyword evidence="2" id="KW-1185">Reference proteome</keyword>
<protein>
    <submittedName>
        <fullName evidence="1">Uncharacterized protein</fullName>
    </submittedName>
</protein>
<dbReference type="EMBL" id="CAJNRD030001122">
    <property type="protein sequence ID" value="CAG5100285.1"/>
    <property type="molecule type" value="Genomic_DNA"/>
</dbReference>
<dbReference type="Proteomes" id="UP000786811">
    <property type="component" value="Unassembled WGS sequence"/>
</dbReference>
<proteinExistence type="predicted"/>
<comment type="caution">
    <text evidence="1">The sequence shown here is derived from an EMBL/GenBank/DDBJ whole genome shotgun (WGS) entry which is preliminary data.</text>
</comment>
<name>A0A8J2HKT0_COTCN</name>
<organism evidence="1 2">
    <name type="scientific">Cotesia congregata</name>
    <name type="common">Parasitoid wasp</name>
    <name type="synonym">Apanteles congregatus</name>
    <dbReference type="NCBI Taxonomy" id="51543"/>
    <lineage>
        <taxon>Eukaryota</taxon>
        <taxon>Metazoa</taxon>
        <taxon>Ecdysozoa</taxon>
        <taxon>Arthropoda</taxon>
        <taxon>Hexapoda</taxon>
        <taxon>Insecta</taxon>
        <taxon>Pterygota</taxon>
        <taxon>Neoptera</taxon>
        <taxon>Endopterygota</taxon>
        <taxon>Hymenoptera</taxon>
        <taxon>Apocrita</taxon>
        <taxon>Ichneumonoidea</taxon>
        <taxon>Braconidae</taxon>
        <taxon>Microgastrinae</taxon>
        <taxon>Cotesia</taxon>
    </lineage>
</organism>
<gene>
    <name evidence="1" type="ORF">HICCMSTLAB_LOCUS9477</name>
</gene>
<sequence>MSESLQKCSSNMNDFRIEMLCSILSNCKAMHKEKPKNPPNMLKSTTVKTYGIPSTIPGVVVLQSSSFHQGDQKVFKHRLAGAQCTSISAVACCILSRKIEPVMREDLEKILIQGDQYYLQCKKIAIEADYLNVEDLLESFIVDDNLVILTYEDITYGRFCDSDLRSKLCECINVCCQRSKLSVSSGFLFTGQQKTVSFVVRPDNTFWLFNSHCVDVNNRFPIQEPSEGTARLFKCANPEALASLLVADMRSSSDYWSICQLKFSIQS</sequence>
<dbReference type="AlphaFoldDB" id="A0A8J2HKT0"/>
<dbReference type="Gene3D" id="3.90.70.120">
    <property type="match status" value="1"/>
</dbReference>
<accession>A0A8J2HKT0</accession>